<keyword evidence="2" id="KW-1185">Reference proteome</keyword>
<reference evidence="1" key="1">
    <citation type="submission" date="2022-04" db="EMBL/GenBank/DDBJ databases">
        <title>Jade perch genome.</title>
        <authorList>
            <person name="Chao B."/>
        </authorList>
    </citation>
    <scope>NUCLEOTIDE SEQUENCE</scope>
    <source>
        <strain evidence="1">CB-2022</strain>
    </source>
</reference>
<proteinExistence type="predicted"/>
<protein>
    <submittedName>
        <fullName evidence="1">Uncharacterized protein</fullName>
    </submittedName>
</protein>
<dbReference type="Proteomes" id="UP000831701">
    <property type="component" value="Chromosome 9"/>
</dbReference>
<sequence>MERKYECDVSAVSAQNSQQELTGAVDEWVELRPFINTAQFSGDQSGSTNHLSRSMSDCVIQLEESSSLTCSSPSFICRFFYTQVGFVYSLMMDAASERLSGKVPTKCAFQSEFTDLCIEESQRRLSAAWVKGLACRAITCTGIDKTTSELRWSSSDQSNEKTVGRFQSSVDGPKNNFTLQIRELLLNDSSTYYCAASHSDAHRADTHTNNRWQEGAVACLV</sequence>
<gene>
    <name evidence="1" type="ORF">L3Q82_026157</name>
</gene>
<accession>A0ACB8WI24</accession>
<comment type="caution">
    <text evidence="1">The sequence shown here is derived from an EMBL/GenBank/DDBJ whole genome shotgun (WGS) entry which is preliminary data.</text>
</comment>
<name>A0ACB8WI24_9TELE</name>
<dbReference type="EMBL" id="CM041539">
    <property type="protein sequence ID" value="KAI3367350.1"/>
    <property type="molecule type" value="Genomic_DNA"/>
</dbReference>
<evidence type="ECO:0000313" key="2">
    <source>
        <dbReference type="Proteomes" id="UP000831701"/>
    </source>
</evidence>
<organism evidence="1 2">
    <name type="scientific">Scortum barcoo</name>
    <name type="common">barcoo grunter</name>
    <dbReference type="NCBI Taxonomy" id="214431"/>
    <lineage>
        <taxon>Eukaryota</taxon>
        <taxon>Metazoa</taxon>
        <taxon>Chordata</taxon>
        <taxon>Craniata</taxon>
        <taxon>Vertebrata</taxon>
        <taxon>Euteleostomi</taxon>
        <taxon>Actinopterygii</taxon>
        <taxon>Neopterygii</taxon>
        <taxon>Teleostei</taxon>
        <taxon>Neoteleostei</taxon>
        <taxon>Acanthomorphata</taxon>
        <taxon>Eupercaria</taxon>
        <taxon>Centrarchiformes</taxon>
        <taxon>Terapontoidei</taxon>
        <taxon>Terapontidae</taxon>
        <taxon>Scortum</taxon>
    </lineage>
</organism>
<evidence type="ECO:0000313" key="1">
    <source>
        <dbReference type="EMBL" id="KAI3367350.1"/>
    </source>
</evidence>